<sequence length="86" mass="9337">MTHMILCPYCHKNQAVVHQGGYEPISVGCESCGKRFVLAPERYGVAVYRIEDAPPCFTPDCLGAERAGSENGEEQRGAPGREAQPV</sequence>
<dbReference type="RefSeq" id="WP_089271752.1">
    <property type="nucleotide sequence ID" value="NZ_FZOC01000001.1"/>
</dbReference>
<proteinExistence type="predicted"/>
<organism evidence="2 3">
    <name type="scientific">Humidesulfovibrio mexicanus</name>
    <dbReference type="NCBI Taxonomy" id="147047"/>
    <lineage>
        <taxon>Bacteria</taxon>
        <taxon>Pseudomonadati</taxon>
        <taxon>Thermodesulfobacteriota</taxon>
        <taxon>Desulfovibrionia</taxon>
        <taxon>Desulfovibrionales</taxon>
        <taxon>Desulfovibrionaceae</taxon>
        <taxon>Humidesulfovibrio</taxon>
    </lineage>
</organism>
<dbReference type="EMBL" id="FZOC01000001">
    <property type="protein sequence ID" value="SNR66433.1"/>
    <property type="molecule type" value="Genomic_DNA"/>
</dbReference>
<gene>
    <name evidence="2" type="ORF">SAMN04488503_0712</name>
</gene>
<evidence type="ECO:0000256" key="1">
    <source>
        <dbReference type="SAM" id="MobiDB-lite"/>
    </source>
</evidence>
<dbReference type="AlphaFoldDB" id="A0A238Y704"/>
<dbReference type="Proteomes" id="UP000198324">
    <property type="component" value="Unassembled WGS sequence"/>
</dbReference>
<evidence type="ECO:0000313" key="3">
    <source>
        <dbReference type="Proteomes" id="UP000198324"/>
    </source>
</evidence>
<protein>
    <submittedName>
        <fullName evidence="2">Uncharacterized protein</fullName>
    </submittedName>
</protein>
<name>A0A238Y704_9BACT</name>
<feature type="region of interest" description="Disordered" evidence="1">
    <location>
        <begin position="66"/>
        <end position="86"/>
    </location>
</feature>
<accession>A0A238Y704</accession>
<dbReference type="OrthoDB" id="5422360at2"/>
<keyword evidence="3" id="KW-1185">Reference proteome</keyword>
<evidence type="ECO:0000313" key="2">
    <source>
        <dbReference type="EMBL" id="SNR66433.1"/>
    </source>
</evidence>
<reference evidence="2 3" key="1">
    <citation type="submission" date="2017-06" db="EMBL/GenBank/DDBJ databases">
        <authorList>
            <person name="Kim H.J."/>
            <person name="Triplett B.A."/>
        </authorList>
    </citation>
    <scope>NUCLEOTIDE SEQUENCE [LARGE SCALE GENOMIC DNA]</scope>
    <source>
        <strain evidence="2 3">DSM 13116</strain>
    </source>
</reference>